<sequence>MTQQTVVTIIEKNSFNDYTKKTIEQRIEIINDACSETERLIKNGNQNIDTSEIRAIIVAPEYFLSRKYDAIRDGDVLFTHRDIMIYAREEIAKISTRYKNMLIVPGSAGYIKEVDKRTEKGKLRVQKALERLAEEDTGNAEIEYPRGVTDHAEYKAYWESKLASPQTSLFVYSNCMFAFLNGSMWKHRKTLGFNENKDMPDEFLSIDRPSDSAVVNIAGRTFGFEICFEHNQGVLKKLLGKSAVDFHIVVSDYVEKDNSHISLKSDGYFIHASTRPSDCIVQDSKRKKISTTQIDGNLSLYVIDTPAPAAGFGEQQSNDTTIATFE</sequence>
<dbReference type="OrthoDB" id="9179363at2"/>
<dbReference type="InterPro" id="IPR036526">
    <property type="entry name" value="C-N_Hydrolase_sf"/>
</dbReference>
<protein>
    <recommendedName>
        <fullName evidence="3">CN hydrolase domain-containing protein</fullName>
    </recommendedName>
</protein>
<dbReference type="RefSeq" id="WP_136897239.1">
    <property type="nucleotide sequence ID" value="NZ_SWJE01000012.1"/>
</dbReference>
<organism evidence="1 2">
    <name type="scientific">Trinickia terrae</name>
    <dbReference type="NCBI Taxonomy" id="2571161"/>
    <lineage>
        <taxon>Bacteria</taxon>
        <taxon>Pseudomonadati</taxon>
        <taxon>Pseudomonadota</taxon>
        <taxon>Betaproteobacteria</taxon>
        <taxon>Burkholderiales</taxon>
        <taxon>Burkholderiaceae</taxon>
        <taxon>Trinickia</taxon>
    </lineage>
</organism>
<evidence type="ECO:0000313" key="1">
    <source>
        <dbReference type="EMBL" id="TKC86022.1"/>
    </source>
</evidence>
<dbReference type="Proteomes" id="UP000305539">
    <property type="component" value="Unassembled WGS sequence"/>
</dbReference>
<comment type="caution">
    <text evidence="1">The sequence shown here is derived from an EMBL/GenBank/DDBJ whole genome shotgun (WGS) entry which is preliminary data.</text>
</comment>
<reference evidence="1 2" key="1">
    <citation type="submission" date="2019-04" db="EMBL/GenBank/DDBJ databases">
        <title>Trinickia sp. 7GSK02, isolated from subtropical forest soil.</title>
        <authorList>
            <person name="Gao Z.-H."/>
            <person name="Qiu L.-H."/>
        </authorList>
    </citation>
    <scope>NUCLEOTIDE SEQUENCE [LARGE SCALE GENOMIC DNA]</scope>
    <source>
        <strain evidence="1 2">7GSK02</strain>
    </source>
</reference>
<evidence type="ECO:0008006" key="3">
    <source>
        <dbReference type="Google" id="ProtNLM"/>
    </source>
</evidence>
<dbReference type="Gene3D" id="3.60.110.10">
    <property type="entry name" value="Carbon-nitrogen hydrolase"/>
    <property type="match status" value="1"/>
</dbReference>
<proteinExistence type="predicted"/>
<evidence type="ECO:0000313" key="2">
    <source>
        <dbReference type="Proteomes" id="UP000305539"/>
    </source>
</evidence>
<accession>A0A4U1HWK6</accession>
<name>A0A4U1HWK6_9BURK</name>
<dbReference type="AlphaFoldDB" id="A0A4U1HWK6"/>
<keyword evidence="2" id="KW-1185">Reference proteome</keyword>
<dbReference type="EMBL" id="SWJE01000012">
    <property type="protein sequence ID" value="TKC86022.1"/>
    <property type="molecule type" value="Genomic_DNA"/>
</dbReference>
<gene>
    <name evidence="1" type="ORF">FAZ69_22220</name>
</gene>